<feature type="signal peptide" evidence="2">
    <location>
        <begin position="1"/>
        <end position="29"/>
    </location>
</feature>
<dbReference type="InterPro" id="IPR036779">
    <property type="entry name" value="LysM_dom_sf"/>
</dbReference>
<evidence type="ECO:0000313" key="4">
    <source>
        <dbReference type="EMBL" id="MRI84505.1"/>
    </source>
</evidence>
<dbReference type="CDD" id="cd00118">
    <property type="entry name" value="LysM"/>
    <property type="match status" value="1"/>
</dbReference>
<feature type="chain" id="PRO_5039597173" evidence="2">
    <location>
        <begin position="30"/>
        <end position="474"/>
    </location>
</feature>
<sequence>MKEEVRLMNFRKKLWLGCSVLALAGHALAVPAQVTAVTWQARDLNEVLSEVEVTEENALKYTVKYGDTLSVISEAMAIDLRYLAAINEIDNVDLIFPDTLLTAQFDDNHQVDGLSVNAPSGESVEVYIPVNLSPVEAVEEIEVVVVEETPAESEEVVEEEIAEEIIEEEVSEDIVEESIPELDETLPSTPEVGEGNLETDVPTEEPEAGAVTPEEEIETPEVTEPEEEVAVPEEEIETPEVTEPEEEVAIPEEEIETPEVTEPEPEEEEAISEAEVETPEVTAPEEEVEAPEEEVETPEVTIPEEEVAVPEEEIETPEVTEPEEEVAVPEEPEYVEPEEPEYVEPEEPEYVEPEEPEYVEPEVIESDPAGLSANAAAFRDLVVSMYGVTAYGLRSGDSGDHGTGLAVDFMVPVGSELGDAIANFAIANMGSYGISYVIWEQQVYGDWSYSWVPMEDRGSITANHYDHVHVSFNY</sequence>
<evidence type="ECO:0000256" key="1">
    <source>
        <dbReference type="SAM" id="MobiDB-lite"/>
    </source>
</evidence>
<dbReference type="SUPFAM" id="SSF54106">
    <property type="entry name" value="LysM domain"/>
    <property type="match status" value="1"/>
</dbReference>
<keyword evidence="2" id="KW-0732">Signal</keyword>
<feature type="compositionally biased region" description="Acidic residues" evidence="1">
    <location>
        <begin position="201"/>
        <end position="350"/>
    </location>
</feature>
<dbReference type="EMBL" id="WJQS01000001">
    <property type="protein sequence ID" value="MRI84505.1"/>
    <property type="molecule type" value="Genomic_DNA"/>
</dbReference>
<feature type="region of interest" description="Disordered" evidence="1">
    <location>
        <begin position="184"/>
        <end position="350"/>
    </location>
</feature>
<gene>
    <name evidence="4" type="ORF">GIY09_01145</name>
</gene>
<proteinExistence type="predicted"/>
<dbReference type="AlphaFoldDB" id="A0A6I2GLS9"/>
<feature type="domain" description="LysM" evidence="3">
    <location>
        <begin position="59"/>
        <end position="103"/>
    </location>
</feature>
<reference evidence="4 5" key="1">
    <citation type="submission" date="2019-11" db="EMBL/GenBank/DDBJ databases">
        <title>Characterisation of Fundicoccus ignavus gen. nov. sp. nov., a novel genus of the family Aerococcaceae isolated from bulk tank milk.</title>
        <authorList>
            <person name="Siebert A."/>
            <person name="Huptas C."/>
            <person name="Wenning M."/>
            <person name="Scherer S."/>
            <person name="Doll E.V."/>
        </authorList>
    </citation>
    <scope>NUCLEOTIDE SEQUENCE [LARGE SCALE GENOMIC DNA]</scope>
    <source>
        <strain evidence="4 5">WS4759</strain>
    </source>
</reference>
<organism evidence="4 5">
    <name type="scientific">Fundicoccus ignavus</name>
    <dbReference type="NCBI Taxonomy" id="2664442"/>
    <lineage>
        <taxon>Bacteria</taxon>
        <taxon>Bacillati</taxon>
        <taxon>Bacillota</taxon>
        <taxon>Bacilli</taxon>
        <taxon>Lactobacillales</taxon>
        <taxon>Aerococcaceae</taxon>
        <taxon>Fundicoccus</taxon>
    </lineage>
</organism>
<dbReference type="InterPro" id="IPR018392">
    <property type="entry name" value="LysM"/>
</dbReference>
<keyword evidence="5" id="KW-1185">Reference proteome</keyword>
<dbReference type="Pfam" id="PF26571">
    <property type="entry name" value="VldE"/>
    <property type="match status" value="1"/>
</dbReference>
<dbReference type="InterPro" id="IPR058593">
    <property type="entry name" value="ARB_07466-like_C"/>
</dbReference>
<evidence type="ECO:0000256" key="2">
    <source>
        <dbReference type="SAM" id="SignalP"/>
    </source>
</evidence>
<protein>
    <submittedName>
        <fullName evidence="4">LysM peptidoglycan-binding domain-containing protein</fullName>
    </submittedName>
</protein>
<dbReference type="Pfam" id="PF01476">
    <property type="entry name" value="LysM"/>
    <property type="match status" value="1"/>
</dbReference>
<name>A0A6I2GLS9_9LACT</name>
<dbReference type="Gene3D" id="3.10.350.10">
    <property type="entry name" value="LysM domain"/>
    <property type="match status" value="1"/>
</dbReference>
<accession>A0A6I2GLS9</accession>
<evidence type="ECO:0000313" key="5">
    <source>
        <dbReference type="Proteomes" id="UP000430975"/>
    </source>
</evidence>
<evidence type="ECO:0000259" key="3">
    <source>
        <dbReference type="PROSITE" id="PS51782"/>
    </source>
</evidence>
<dbReference type="Proteomes" id="UP000430975">
    <property type="component" value="Unassembled WGS sequence"/>
</dbReference>
<comment type="caution">
    <text evidence="4">The sequence shown here is derived from an EMBL/GenBank/DDBJ whole genome shotgun (WGS) entry which is preliminary data.</text>
</comment>
<dbReference type="PROSITE" id="PS51782">
    <property type="entry name" value="LYSM"/>
    <property type="match status" value="1"/>
</dbReference>